<evidence type="ECO:0000256" key="3">
    <source>
        <dbReference type="ARBA" id="ARBA00022737"/>
    </source>
</evidence>
<feature type="repeat" description="WD" evidence="4">
    <location>
        <begin position="365"/>
        <end position="407"/>
    </location>
</feature>
<name>A0A6P8HWP9_ACTTE</name>
<dbReference type="FunCoup" id="A0A6P8HWP9">
    <property type="interactions" value="3283"/>
</dbReference>
<dbReference type="InterPro" id="IPR020472">
    <property type="entry name" value="WD40_PAC1"/>
</dbReference>
<sequence>MIPCLAWVRRGVAKENPDKVTLSKEELKEVIDDARERLREKKEEKAQENNVNSDGASSKEKTKTEKNNEEDEDLEEILNEYDLGNYDDQEEEGIRMEGAGMAGLSYYTSNDEDPYVLIKDELDEDKDDFTITSTDNVIISGHIEDEFSNLEILLWNEEEDNYYVHHDILMDSFPLALEWIDFDPDGSPNPGNFVAVGTMEPYINIWDLDVIDCLEPAATLGKKKKKNKKKSKSSSDLGHQGAVLDLSWNHNIRNVLSSGSSDNTVILWDMAEAKAVHVLKHHKDKVQTLEFHPYEPQSLLTGSFDKRAKVVDCRSPESNIKSWKFNGEVEKVIWNHFSPFNFLASTDNGCVYCCDVRTDSPVFTINAHDSAIGGMSLSSQVPGCLLTASADNTIKVWDIKDDKPAFILSRDMKMGHIMNASCCPDSPFVFALGGEKQGVQLFNIMESGPVRRHFEGRKRLTRAVGSTTSSAENTKSMDDEQAEGAEQSRDEPEAMDEESASAAIAQLNLTGAKKKKKKRK</sequence>
<feature type="region of interest" description="Disordered" evidence="5">
    <location>
        <begin position="38"/>
        <end position="75"/>
    </location>
</feature>
<feature type="compositionally biased region" description="Basic and acidic residues" evidence="5">
    <location>
        <begin position="57"/>
        <end position="67"/>
    </location>
</feature>
<dbReference type="PANTHER" id="PTHR14091:SF0">
    <property type="entry name" value="PERIODIC TRYPTOPHAN PROTEIN 1 HOMOLOG"/>
    <property type="match status" value="1"/>
</dbReference>
<dbReference type="PROSITE" id="PS00678">
    <property type="entry name" value="WD_REPEATS_1"/>
    <property type="match status" value="2"/>
</dbReference>
<evidence type="ECO:0000256" key="2">
    <source>
        <dbReference type="ARBA" id="ARBA00022574"/>
    </source>
</evidence>
<dbReference type="PANTHER" id="PTHR14091">
    <property type="entry name" value="PERIODIC TRYPTOPHAN PROTEIN 1"/>
    <property type="match status" value="1"/>
</dbReference>
<dbReference type="Pfam" id="PF00400">
    <property type="entry name" value="WD40"/>
    <property type="match status" value="3"/>
</dbReference>
<keyword evidence="2 4" id="KW-0853">WD repeat</keyword>
<dbReference type="OrthoDB" id="270624at2759"/>
<gene>
    <name evidence="7" type="primary">LOC116293682</name>
</gene>
<dbReference type="InterPro" id="IPR019775">
    <property type="entry name" value="WD40_repeat_CS"/>
</dbReference>
<evidence type="ECO:0000256" key="4">
    <source>
        <dbReference type="PROSITE-ProRule" id="PRU00221"/>
    </source>
</evidence>
<dbReference type="KEGG" id="aten:116293682"/>
<evidence type="ECO:0000313" key="6">
    <source>
        <dbReference type="Proteomes" id="UP000515163"/>
    </source>
</evidence>
<keyword evidence="1" id="KW-0597">Phosphoprotein</keyword>
<dbReference type="PRINTS" id="PR00320">
    <property type="entry name" value="GPROTEINBRPT"/>
</dbReference>
<dbReference type="GeneID" id="116293682"/>
<accession>A0A6P8HWP9</accession>
<dbReference type="PROSITE" id="PS50082">
    <property type="entry name" value="WD_REPEATS_2"/>
    <property type="match status" value="2"/>
</dbReference>
<dbReference type="RefSeq" id="XP_031557007.1">
    <property type="nucleotide sequence ID" value="XM_031701147.1"/>
</dbReference>
<keyword evidence="3" id="KW-0677">Repeat</keyword>
<dbReference type="GO" id="GO:0006364">
    <property type="term" value="P:rRNA processing"/>
    <property type="evidence" value="ECO:0007669"/>
    <property type="project" value="InterPro"/>
</dbReference>
<reference evidence="7" key="1">
    <citation type="submission" date="2025-08" db="UniProtKB">
        <authorList>
            <consortium name="RefSeq"/>
        </authorList>
    </citation>
    <scope>IDENTIFICATION</scope>
    <source>
        <tissue evidence="7">Tentacle</tissue>
    </source>
</reference>
<dbReference type="GO" id="GO:0005634">
    <property type="term" value="C:nucleus"/>
    <property type="evidence" value="ECO:0007669"/>
    <property type="project" value="TreeGrafter"/>
</dbReference>
<dbReference type="InterPro" id="IPR015943">
    <property type="entry name" value="WD40/YVTN_repeat-like_dom_sf"/>
</dbReference>
<dbReference type="InterPro" id="IPR001680">
    <property type="entry name" value="WD40_rpt"/>
</dbReference>
<dbReference type="Gene3D" id="2.130.10.10">
    <property type="entry name" value="YVTN repeat-like/Quinoprotein amine dehydrogenase"/>
    <property type="match status" value="1"/>
</dbReference>
<dbReference type="InParanoid" id="A0A6P8HWP9"/>
<feature type="repeat" description="WD" evidence="4">
    <location>
        <begin position="236"/>
        <end position="278"/>
    </location>
</feature>
<organism evidence="6 7">
    <name type="scientific">Actinia tenebrosa</name>
    <name type="common">Australian red waratah sea anemone</name>
    <dbReference type="NCBI Taxonomy" id="6105"/>
    <lineage>
        <taxon>Eukaryota</taxon>
        <taxon>Metazoa</taxon>
        <taxon>Cnidaria</taxon>
        <taxon>Anthozoa</taxon>
        <taxon>Hexacorallia</taxon>
        <taxon>Actiniaria</taxon>
        <taxon>Actiniidae</taxon>
        <taxon>Actinia</taxon>
    </lineage>
</organism>
<feature type="compositionally biased region" description="Basic and acidic residues" evidence="5">
    <location>
        <begin position="38"/>
        <end position="47"/>
    </location>
</feature>
<proteinExistence type="predicted"/>
<dbReference type="AlphaFoldDB" id="A0A6P8HWP9"/>
<dbReference type="FunFam" id="2.130.10.10:FF:002611">
    <property type="entry name" value="Predicted protein"/>
    <property type="match status" value="1"/>
</dbReference>
<dbReference type="SMART" id="SM00320">
    <property type="entry name" value="WD40"/>
    <property type="match status" value="4"/>
</dbReference>
<evidence type="ECO:0000313" key="7">
    <source>
        <dbReference type="RefSeq" id="XP_031557007.1"/>
    </source>
</evidence>
<dbReference type="InterPro" id="IPR044285">
    <property type="entry name" value="PWP1"/>
</dbReference>
<evidence type="ECO:0000256" key="1">
    <source>
        <dbReference type="ARBA" id="ARBA00022553"/>
    </source>
</evidence>
<evidence type="ECO:0000256" key="5">
    <source>
        <dbReference type="SAM" id="MobiDB-lite"/>
    </source>
</evidence>
<dbReference type="Proteomes" id="UP000515163">
    <property type="component" value="Unplaced"/>
</dbReference>
<dbReference type="InterPro" id="IPR036322">
    <property type="entry name" value="WD40_repeat_dom_sf"/>
</dbReference>
<protein>
    <submittedName>
        <fullName evidence="7">Periodic tryptophan protein 1 homolog</fullName>
    </submittedName>
</protein>
<dbReference type="PROSITE" id="PS50294">
    <property type="entry name" value="WD_REPEATS_REGION"/>
    <property type="match status" value="2"/>
</dbReference>
<feature type="region of interest" description="Disordered" evidence="5">
    <location>
        <begin position="462"/>
        <end position="520"/>
    </location>
</feature>
<keyword evidence="6" id="KW-1185">Reference proteome</keyword>
<dbReference type="SUPFAM" id="SSF50978">
    <property type="entry name" value="WD40 repeat-like"/>
    <property type="match status" value="1"/>
</dbReference>
<feature type="compositionally biased region" description="Polar residues" evidence="5">
    <location>
        <begin position="464"/>
        <end position="474"/>
    </location>
</feature>